<organism evidence="4 5">
    <name type="scientific">Anaerobiospirillum thomasii</name>
    <dbReference type="NCBI Taxonomy" id="179995"/>
    <lineage>
        <taxon>Bacteria</taxon>
        <taxon>Pseudomonadati</taxon>
        <taxon>Pseudomonadota</taxon>
        <taxon>Gammaproteobacteria</taxon>
        <taxon>Aeromonadales</taxon>
        <taxon>Succinivibrionaceae</taxon>
        <taxon>Anaerobiospirillum</taxon>
    </lineage>
</organism>
<sequence>MSNEDKIRQLAQEVMKLAQSRLVLNFRFLDTALDRLPLNCSEAIETQATDGKALYFNPIFVLKEYRDDQARPVHNYLHSLLHCVLYHPFSAKALDRELWDLASDIAVSNTILELKKDSIATNNAAAMRSHLNTIQKEVKILTAEKIYRHFLANSPSDSKRQVLRELFTCDEHSPWYPSKDNQAGGAGDLAGDGASSSGASSQSSNGSSGSQPPSGGSEVPQNGGQPSLDNSNQSGQDNVSTILPKNPNENNSGLSNTPYIAGKQQALLDMWMSIAEKMLTDLKTTSKGIGDGAGSLIQNLTEVTREHYNYSEFLKKFATFREEMKVSPDEFDYIYYTYGLDLYKNMPLIEPLEYREVKKIHDFVIAIDVSGSVHGPLVQAFMNKTYNILMQKESFFNKINLHIIQCDSEIQSDVKITSRKEFEDYIKHMQLKGFGGTDFRPVFTYVDKLIKSGELHDLKGLIYFTDCMGQFPAKPPAYKSAFVMIRGEYDDVAVPSWAIKLVLDKYDL</sequence>
<dbReference type="Proteomes" id="UP000250086">
    <property type="component" value="Unassembled WGS sequence"/>
</dbReference>
<keyword evidence="5" id="KW-1185">Reference proteome</keyword>
<dbReference type="AlphaFoldDB" id="A0A2X0V7T9"/>
<dbReference type="Gene3D" id="3.40.50.410">
    <property type="entry name" value="von Willebrand factor, type A domain"/>
    <property type="match status" value="1"/>
</dbReference>
<dbReference type="EMBL" id="UAPV01000001">
    <property type="protein sequence ID" value="SPT70524.1"/>
    <property type="molecule type" value="Genomic_DNA"/>
</dbReference>
<proteinExistence type="predicted"/>
<evidence type="ECO:0000259" key="2">
    <source>
        <dbReference type="Pfam" id="PF09967"/>
    </source>
</evidence>
<feature type="domain" description="Putative metallopeptidase" evidence="3">
    <location>
        <begin position="16"/>
        <end position="208"/>
    </location>
</feature>
<dbReference type="Pfam" id="PF13203">
    <property type="entry name" value="DUF2201_N"/>
    <property type="match status" value="1"/>
</dbReference>
<feature type="domain" description="VWA-like" evidence="2">
    <location>
        <begin position="364"/>
        <end position="503"/>
    </location>
</feature>
<protein>
    <submittedName>
        <fullName evidence="4">Uncharacterized protein conserved in bacteria</fullName>
    </submittedName>
</protein>
<dbReference type="SUPFAM" id="SSF53300">
    <property type="entry name" value="vWA-like"/>
    <property type="match status" value="1"/>
</dbReference>
<feature type="region of interest" description="Disordered" evidence="1">
    <location>
        <begin position="174"/>
        <end position="257"/>
    </location>
</feature>
<feature type="compositionally biased region" description="Polar residues" evidence="1">
    <location>
        <begin position="219"/>
        <end position="257"/>
    </location>
</feature>
<accession>A0A2X0V7T9</accession>
<dbReference type="Pfam" id="PF09967">
    <property type="entry name" value="DUF2201"/>
    <property type="match status" value="1"/>
</dbReference>
<dbReference type="InterPro" id="IPR018698">
    <property type="entry name" value="VWA-like_dom"/>
</dbReference>
<dbReference type="InterPro" id="IPR025154">
    <property type="entry name" value="Put_metallopeptidase_dom"/>
</dbReference>
<name>A0A2X0V7T9_9GAMM</name>
<dbReference type="RefSeq" id="WP_181463205.1">
    <property type="nucleotide sequence ID" value="NZ_UAPV01000001.1"/>
</dbReference>
<dbReference type="PANTHER" id="PTHR38730:SF1">
    <property type="entry name" value="SLL7028 PROTEIN"/>
    <property type="match status" value="1"/>
</dbReference>
<feature type="compositionally biased region" description="Low complexity" evidence="1">
    <location>
        <begin position="191"/>
        <end position="217"/>
    </location>
</feature>
<dbReference type="CDD" id="cd00198">
    <property type="entry name" value="vWFA"/>
    <property type="match status" value="1"/>
</dbReference>
<evidence type="ECO:0000313" key="5">
    <source>
        <dbReference type="Proteomes" id="UP000250086"/>
    </source>
</evidence>
<reference evidence="4 5" key="1">
    <citation type="submission" date="2018-06" db="EMBL/GenBank/DDBJ databases">
        <authorList>
            <consortium name="Pathogen Informatics"/>
            <person name="Doyle S."/>
        </authorList>
    </citation>
    <scope>NUCLEOTIDE SEQUENCE [LARGE SCALE GENOMIC DNA]</scope>
    <source>
        <strain evidence="4 5">NCTC13093</strain>
    </source>
</reference>
<gene>
    <name evidence="4" type="ORF">NCTC13093_01940</name>
</gene>
<evidence type="ECO:0000259" key="3">
    <source>
        <dbReference type="Pfam" id="PF13203"/>
    </source>
</evidence>
<evidence type="ECO:0000313" key="4">
    <source>
        <dbReference type="EMBL" id="SPT70524.1"/>
    </source>
</evidence>
<evidence type="ECO:0000256" key="1">
    <source>
        <dbReference type="SAM" id="MobiDB-lite"/>
    </source>
</evidence>
<dbReference type="InterPro" id="IPR036465">
    <property type="entry name" value="vWFA_dom_sf"/>
</dbReference>
<dbReference type="PANTHER" id="PTHR38730">
    <property type="entry name" value="SLL7028 PROTEIN"/>
    <property type="match status" value="1"/>
</dbReference>